<evidence type="ECO:0008006" key="5">
    <source>
        <dbReference type="Google" id="ProtNLM"/>
    </source>
</evidence>
<sequence>MELNDLITETRKLLSLSQTKDALSLLKKFKSKYIENVEFLQIFGEVYLELGKVDKAFEFLEKSCNLDINGQYGSEKFFYLGQIIGGSKGIELIDHGISQLTTKLENNDVNDDVRKFTIKKLNQGLFAEIEIWMTDLCMEPEAETKCDELINQSLTIDESNPESWSLLTSIRISQQRDDDALQALQKSWDLFEQKKTALENNSNVNTTDNSQEISIEYVELIQPLITLSRFAIEMGQYELGGVIASNVRDIDEDNVESYYLEGFTNYLYVKKAQYDLKFPNYDAEIFDSFVIDPKLDGFKENLKQSRENLLQVLKISSQFDVDDDILNHSKFLINEIGGEDDDDEAVSNINEDNWEDEIESDDE</sequence>
<evidence type="ECO:0000256" key="2">
    <source>
        <dbReference type="SAM" id="MobiDB-lite"/>
    </source>
</evidence>
<feature type="compositionally biased region" description="Acidic residues" evidence="2">
    <location>
        <begin position="352"/>
        <end position="363"/>
    </location>
</feature>
<accession>A0A1E3P5W1</accession>
<gene>
    <name evidence="3" type="ORF">WICANDRAFT_28610</name>
</gene>
<protein>
    <recommendedName>
        <fullName evidence="5">Assembly chaperone of RPL4</fullName>
    </recommendedName>
</protein>
<dbReference type="PROSITE" id="PS50005">
    <property type="entry name" value="TPR"/>
    <property type="match status" value="1"/>
</dbReference>
<dbReference type="SUPFAM" id="SSF48452">
    <property type="entry name" value="TPR-like"/>
    <property type="match status" value="1"/>
</dbReference>
<dbReference type="Proteomes" id="UP000094112">
    <property type="component" value="Unassembled WGS sequence"/>
</dbReference>
<evidence type="ECO:0000313" key="4">
    <source>
        <dbReference type="Proteomes" id="UP000094112"/>
    </source>
</evidence>
<keyword evidence="4" id="KW-1185">Reference proteome</keyword>
<dbReference type="RefSeq" id="XP_019039841.1">
    <property type="nucleotide sequence ID" value="XM_019181515.1"/>
</dbReference>
<evidence type="ECO:0000256" key="1">
    <source>
        <dbReference type="PROSITE-ProRule" id="PRU00339"/>
    </source>
</evidence>
<feature type="region of interest" description="Disordered" evidence="2">
    <location>
        <begin position="338"/>
        <end position="363"/>
    </location>
</feature>
<dbReference type="OrthoDB" id="1914839at2759"/>
<dbReference type="CDD" id="cd24142">
    <property type="entry name" value="ACL4-like"/>
    <property type="match status" value="1"/>
</dbReference>
<dbReference type="GeneID" id="30198761"/>
<feature type="repeat" description="TPR" evidence="1">
    <location>
        <begin position="37"/>
        <end position="70"/>
    </location>
</feature>
<dbReference type="Gene3D" id="1.25.40.10">
    <property type="entry name" value="Tetratricopeptide repeat domain"/>
    <property type="match status" value="2"/>
</dbReference>
<reference evidence="3 4" key="1">
    <citation type="journal article" date="2016" name="Proc. Natl. Acad. Sci. U.S.A.">
        <title>Comparative genomics of biotechnologically important yeasts.</title>
        <authorList>
            <person name="Riley R."/>
            <person name="Haridas S."/>
            <person name="Wolfe K.H."/>
            <person name="Lopes M.R."/>
            <person name="Hittinger C.T."/>
            <person name="Goeker M."/>
            <person name="Salamov A.A."/>
            <person name="Wisecaver J.H."/>
            <person name="Long T.M."/>
            <person name="Calvey C.H."/>
            <person name="Aerts A.L."/>
            <person name="Barry K.W."/>
            <person name="Choi C."/>
            <person name="Clum A."/>
            <person name="Coughlan A.Y."/>
            <person name="Deshpande S."/>
            <person name="Douglass A.P."/>
            <person name="Hanson S.J."/>
            <person name="Klenk H.-P."/>
            <person name="LaButti K.M."/>
            <person name="Lapidus A."/>
            <person name="Lindquist E.A."/>
            <person name="Lipzen A.M."/>
            <person name="Meier-Kolthoff J.P."/>
            <person name="Ohm R.A."/>
            <person name="Otillar R.P."/>
            <person name="Pangilinan J.L."/>
            <person name="Peng Y."/>
            <person name="Rokas A."/>
            <person name="Rosa C.A."/>
            <person name="Scheuner C."/>
            <person name="Sibirny A.A."/>
            <person name="Slot J.C."/>
            <person name="Stielow J.B."/>
            <person name="Sun H."/>
            <person name="Kurtzman C.P."/>
            <person name="Blackwell M."/>
            <person name="Grigoriev I.V."/>
            <person name="Jeffries T.W."/>
        </authorList>
    </citation>
    <scope>NUCLEOTIDE SEQUENCE [LARGE SCALE GENOMIC DNA]</scope>
    <source>
        <strain evidence="4">ATCC 58044 / CBS 1984 / NCYC 433 / NRRL Y-366-8</strain>
    </source>
</reference>
<name>A0A1E3P5W1_WICAA</name>
<keyword evidence="1" id="KW-0802">TPR repeat</keyword>
<organism evidence="3 4">
    <name type="scientific">Wickerhamomyces anomalus (strain ATCC 58044 / CBS 1984 / NCYC 433 / NRRL Y-366-8)</name>
    <name type="common">Yeast</name>
    <name type="synonym">Hansenula anomala</name>
    <dbReference type="NCBI Taxonomy" id="683960"/>
    <lineage>
        <taxon>Eukaryota</taxon>
        <taxon>Fungi</taxon>
        <taxon>Dikarya</taxon>
        <taxon>Ascomycota</taxon>
        <taxon>Saccharomycotina</taxon>
        <taxon>Saccharomycetes</taxon>
        <taxon>Phaffomycetales</taxon>
        <taxon>Wickerhamomycetaceae</taxon>
        <taxon>Wickerhamomyces</taxon>
    </lineage>
</organism>
<dbReference type="EMBL" id="KV454209">
    <property type="protein sequence ID" value="ODQ60634.1"/>
    <property type="molecule type" value="Genomic_DNA"/>
</dbReference>
<evidence type="ECO:0000313" key="3">
    <source>
        <dbReference type="EMBL" id="ODQ60634.1"/>
    </source>
</evidence>
<dbReference type="InterPro" id="IPR011990">
    <property type="entry name" value="TPR-like_helical_dom_sf"/>
</dbReference>
<dbReference type="InterPro" id="IPR019734">
    <property type="entry name" value="TPR_rpt"/>
</dbReference>
<dbReference type="STRING" id="683960.A0A1E3P5W1"/>
<proteinExistence type="predicted"/>
<dbReference type="AlphaFoldDB" id="A0A1E3P5W1"/>